<dbReference type="Gene3D" id="3.40.640.10">
    <property type="entry name" value="Type I PLP-dependent aspartate aminotransferase-like (Major domain)"/>
    <property type="match status" value="1"/>
</dbReference>
<evidence type="ECO:0000256" key="1">
    <source>
        <dbReference type="ARBA" id="ARBA00001933"/>
    </source>
</evidence>
<keyword evidence="6" id="KW-1185">Reference proteome</keyword>
<dbReference type="SUPFAM" id="SSF55729">
    <property type="entry name" value="Acyl-CoA N-acyltransferases (Nat)"/>
    <property type="match status" value="1"/>
</dbReference>
<dbReference type="InterPro" id="IPR038740">
    <property type="entry name" value="BioF2-like_GNAT_dom"/>
</dbReference>
<dbReference type="PANTHER" id="PTHR13693:SF3">
    <property type="entry name" value="LD36009P"/>
    <property type="match status" value="1"/>
</dbReference>
<name>A0ABP9D5Q1_9BACT</name>
<dbReference type="InterPro" id="IPR004839">
    <property type="entry name" value="Aminotransferase_I/II_large"/>
</dbReference>
<dbReference type="Pfam" id="PF13480">
    <property type="entry name" value="Acetyltransf_6"/>
    <property type="match status" value="1"/>
</dbReference>
<evidence type="ECO:0000256" key="2">
    <source>
        <dbReference type="ARBA" id="ARBA00022679"/>
    </source>
</evidence>
<keyword evidence="2" id="KW-0808">Transferase</keyword>
<dbReference type="InterPro" id="IPR050087">
    <property type="entry name" value="AON_synthase_class-II"/>
</dbReference>
<dbReference type="SUPFAM" id="SSF53383">
    <property type="entry name" value="PLP-dependent transferases"/>
    <property type="match status" value="1"/>
</dbReference>
<feature type="domain" description="Aminotransferase class I/classII large" evidence="3">
    <location>
        <begin position="42"/>
        <end position="389"/>
    </location>
</feature>
<gene>
    <name evidence="5" type="ORF">GCM10023331_10780</name>
</gene>
<dbReference type="RefSeq" id="WP_345369864.1">
    <property type="nucleotide sequence ID" value="NZ_BAABJX010000020.1"/>
</dbReference>
<sequence>MSNTLDTLHRLIEHGYTNQMVHNYTQDQILEGDSQVTIAGEEMTNFGSCSYLGLEHEETLKQGVIDAVTRYGTQFSSSRTYLSLGLYQELEMNLEAIFRKPVIVSASTTLGHLATLPVIVGENDAVILDMQAHSSMQMTAQQLKAKRITTSVIRHNCMESLEKKIKLLSNKHDKVWYLADGVYSMYGDKAAFEEIEKLLNRYKKFHLYIDDAHGMGWEGENGMGVVRHHMAHHDKMVLAVSLNKSFGTAGGCIVFPNEMMARKVRNCGATYIFCGPIQPPMLGAACASARLHLSDELPERQKYLKELIAYTNQRLKELSLPQYLEADTPIFFIPVGLPDPTMSVIKKMKDDGFYMNSASFPAVPIKKGGVRFMVNSRLTKEDINQMLMRLQVNYLKTLNEIGSSCEEVSKVFGISEFSISIEETSPIQEGRVETLNTRLFHSIHEIKKESWNQYFKGNGNLDYDNITLLEETFTNQALPENNWDFHYFVVTDNQGEVVLKTFYTSAISKEDMFSPKHVSEKVEAERVMDPYYLTSQNILTGTLITKGSQVYLNQSHKDWKQALKLLVEQMQSSLQDKGATKMMLRDFFGEKIDQELEDVMMELGLVRYQLLNNYVVTDLNWKTTDDFLGQLGQKYRYNVRKEILRYEHMFSLSYDRPESEEELLHLYELYIKVFERALDLNVFQLPFDYFKAMCQNPNYDIIKMYLKPEQAGTEFPQLVGVMFSYVNEDLYNAMIVGLDYAYVRSHNTYKQILYQTLLRAKQLGCHTLDLAYTAELEKKKLGATAQEVYAYVQAADHYNFSVLESMN</sequence>
<evidence type="ECO:0000313" key="6">
    <source>
        <dbReference type="Proteomes" id="UP001500298"/>
    </source>
</evidence>
<dbReference type="EMBL" id="BAABJX010000020">
    <property type="protein sequence ID" value="GAA4827752.1"/>
    <property type="molecule type" value="Genomic_DNA"/>
</dbReference>
<comment type="caution">
    <text evidence="5">The sequence shown here is derived from an EMBL/GenBank/DDBJ whole genome shotgun (WGS) entry which is preliminary data.</text>
</comment>
<reference evidence="6" key="1">
    <citation type="journal article" date="2019" name="Int. J. Syst. Evol. Microbiol.">
        <title>The Global Catalogue of Microorganisms (GCM) 10K type strain sequencing project: providing services to taxonomists for standard genome sequencing and annotation.</title>
        <authorList>
            <consortium name="The Broad Institute Genomics Platform"/>
            <consortium name="The Broad Institute Genome Sequencing Center for Infectious Disease"/>
            <person name="Wu L."/>
            <person name="Ma J."/>
        </authorList>
    </citation>
    <scope>NUCLEOTIDE SEQUENCE [LARGE SCALE GENOMIC DNA]</scope>
    <source>
        <strain evidence="6">JCM 18326</strain>
    </source>
</reference>
<accession>A0ABP9D5Q1</accession>
<dbReference type="InterPro" id="IPR015424">
    <property type="entry name" value="PyrdxlP-dep_Trfase"/>
</dbReference>
<dbReference type="Proteomes" id="UP001500298">
    <property type="component" value="Unassembled WGS sequence"/>
</dbReference>
<dbReference type="InterPro" id="IPR015422">
    <property type="entry name" value="PyrdxlP-dep_Trfase_small"/>
</dbReference>
<dbReference type="PANTHER" id="PTHR13693">
    <property type="entry name" value="CLASS II AMINOTRANSFERASE/8-AMINO-7-OXONONANOATE SYNTHASE"/>
    <property type="match status" value="1"/>
</dbReference>
<dbReference type="InterPro" id="IPR016181">
    <property type="entry name" value="Acyl_CoA_acyltransferase"/>
</dbReference>
<evidence type="ECO:0000259" key="4">
    <source>
        <dbReference type="Pfam" id="PF13480"/>
    </source>
</evidence>
<comment type="cofactor">
    <cofactor evidence="1">
        <name>pyridoxal 5'-phosphate</name>
        <dbReference type="ChEBI" id="CHEBI:597326"/>
    </cofactor>
</comment>
<dbReference type="Pfam" id="PF00155">
    <property type="entry name" value="Aminotran_1_2"/>
    <property type="match status" value="1"/>
</dbReference>
<evidence type="ECO:0000313" key="5">
    <source>
        <dbReference type="EMBL" id="GAA4827752.1"/>
    </source>
</evidence>
<dbReference type="InterPro" id="IPR015421">
    <property type="entry name" value="PyrdxlP-dep_Trfase_major"/>
</dbReference>
<organism evidence="5 6">
    <name type="scientific">Algivirga pacifica</name>
    <dbReference type="NCBI Taxonomy" id="1162670"/>
    <lineage>
        <taxon>Bacteria</taxon>
        <taxon>Pseudomonadati</taxon>
        <taxon>Bacteroidota</taxon>
        <taxon>Cytophagia</taxon>
        <taxon>Cytophagales</taxon>
        <taxon>Flammeovirgaceae</taxon>
        <taxon>Algivirga</taxon>
    </lineage>
</organism>
<proteinExistence type="predicted"/>
<evidence type="ECO:0008006" key="7">
    <source>
        <dbReference type="Google" id="ProtNLM"/>
    </source>
</evidence>
<protein>
    <recommendedName>
        <fullName evidence="7">7-keto-8-aminopelargonate synthetase</fullName>
    </recommendedName>
</protein>
<feature type="domain" description="BioF2-like acetyltransferase" evidence="4">
    <location>
        <begin position="634"/>
        <end position="772"/>
    </location>
</feature>
<dbReference type="Gene3D" id="3.40.630.30">
    <property type="match status" value="1"/>
</dbReference>
<dbReference type="Gene3D" id="3.90.1150.10">
    <property type="entry name" value="Aspartate Aminotransferase, domain 1"/>
    <property type="match status" value="1"/>
</dbReference>
<evidence type="ECO:0000259" key="3">
    <source>
        <dbReference type="Pfam" id="PF00155"/>
    </source>
</evidence>